<sequence>MNRRANPMAVKAALTYEIGEAAAALGKSPATIRNWIKDGLPVMASRKPYLISGAAIRDYLRAKYQATKSPLAPNELFCLSCRAGRKPLDMSVEAFANTPKTTRLMGICACCGACASRMISNTQTHVFSETFQIKTGGGSNA</sequence>
<dbReference type="Pfam" id="PF12728">
    <property type="entry name" value="HTH_17"/>
    <property type="match status" value="1"/>
</dbReference>
<protein>
    <recommendedName>
        <fullName evidence="1">Helix-turn-helix domain-containing protein</fullName>
    </recommendedName>
</protein>
<dbReference type="InterPro" id="IPR041657">
    <property type="entry name" value="HTH_17"/>
</dbReference>
<evidence type="ECO:0000313" key="3">
    <source>
        <dbReference type="Proteomes" id="UP000070371"/>
    </source>
</evidence>
<proteinExistence type="predicted"/>
<dbReference type="InterPro" id="IPR036388">
    <property type="entry name" value="WH-like_DNA-bd_sf"/>
</dbReference>
<dbReference type="KEGG" id="hat:RC74_20570"/>
<dbReference type="STRING" id="1579316.RC74_20570"/>
<keyword evidence="3" id="KW-1185">Reference proteome</keyword>
<dbReference type="InterPro" id="IPR009061">
    <property type="entry name" value="DNA-bd_dom_put_sf"/>
</dbReference>
<evidence type="ECO:0000313" key="2">
    <source>
        <dbReference type="EMBL" id="AML53323.1"/>
    </source>
</evidence>
<dbReference type="EMBL" id="CP014327">
    <property type="protein sequence ID" value="AML53323.1"/>
    <property type="molecule type" value="Genomic_DNA"/>
</dbReference>
<dbReference type="RefSeq" id="WP_039000984.1">
    <property type="nucleotide sequence ID" value="NZ_CP014327.1"/>
</dbReference>
<dbReference type="SUPFAM" id="SSF46955">
    <property type="entry name" value="Putative DNA-binding domain"/>
    <property type="match status" value="1"/>
</dbReference>
<gene>
    <name evidence="2" type="ORF">RC74_20570</name>
</gene>
<organism evidence="2 3">
    <name type="scientific">Falsihalocynthiibacter arcticus</name>
    <dbReference type="NCBI Taxonomy" id="1579316"/>
    <lineage>
        <taxon>Bacteria</taxon>
        <taxon>Pseudomonadati</taxon>
        <taxon>Pseudomonadota</taxon>
        <taxon>Alphaproteobacteria</taxon>
        <taxon>Rhodobacterales</taxon>
        <taxon>Roseobacteraceae</taxon>
        <taxon>Falsihalocynthiibacter</taxon>
    </lineage>
</organism>
<feature type="domain" description="Helix-turn-helix" evidence="1">
    <location>
        <begin position="16"/>
        <end position="63"/>
    </location>
</feature>
<dbReference type="OrthoDB" id="8546410at2"/>
<dbReference type="AlphaFoldDB" id="A0A126V4X7"/>
<dbReference type="Proteomes" id="UP000070371">
    <property type="component" value="Chromosome"/>
</dbReference>
<reference evidence="2 3" key="1">
    <citation type="submission" date="2016-02" db="EMBL/GenBank/DDBJ databases">
        <title>Complete genome sequence of Halocynthiibacter arcticus PAMC 20958t from arctic marine sediment.</title>
        <authorList>
            <person name="Lee Y.M."/>
            <person name="Baek K."/>
            <person name="Lee H.K."/>
            <person name="Shin S.C."/>
        </authorList>
    </citation>
    <scope>NUCLEOTIDE SEQUENCE [LARGE SCALE GENOMIC DNA]</scope>
    <source>
        <strain evidence="2">PAMC 20958</strain>
    </source>
</reference>
<dbReference type="Gene3D" id="1.10.10.10">
    <property type="entry name" value="Winged helix-like DNA-binding domain superfamily/Winged helix DNA-binding domain"/>
    <property type="match status" value="1"/>
</dbReference>
<evidence type="ECO:0000259" key="1">
    <source>
        <dbReference type="Pfam" id="PF12728"/>
    </source>
</evidence>
<accession>A0A126V4X7</accession>
<name>A0A126V4X7_9RHOB</name>